<evidence type="ECO:0000313" key="2">
    <source>
        <dbReference type="EMBL" id="ATQ67162.1"/>
    </source>
</evidence>
<gene>
    <name evidence="2" type="ORF">CQW49_04100</name>
</gene>
<dbReference type="Pfam" id="PF04480">
    <property type="entry name" value="DUF559"/>
    <property type="match status" value="1"/>
</dbReference>
<dbReference type="AlphaFoldDB" id="A0A2D2CWM0"/>
<dbReference type="PANTHER" id="PTHR38590:SF1">
    <property type="entry name" value="BLL0828 PROTEIN"/>
    <property type="match status" value="1"/>
</dbReference>
<name>A0A2D2CWM0_METT3</name>
<dbReference type="InterPro" id="IPR047216">
    <property type="entry name" value="Endonuclease_DUF559_bact"/>
</dbReference>
<accession>A0A2D2CWM0</accession>
<dbReference type="KEGG" id="mtw:CQW49_04100"/>
<protein>
    <submittedName>
        <fullName evidence="2">DUF559 domain-containing protein</fullName>
    </submittedName>
</protein>
<evidence type="ECO:0000259" key="1">
    <source>
        <dbReference type="Pfam" id="PF04480"/>
    </source>
</evidence>
<dbReference type="PANTHER" id="PTHR38590">
    <property type="entry name" value="BLL0828 PROTEIN"/>
    <property type="match status" value="1"/>
</dbReference>
<dbReference type="CDD" id="cd01038">
    <property type="entry name" value="Endonuclease_DUF559"/>
    <property type="match status" value="1"/>
</dbReference>
<dbReference type="InterPro" id="IPR011335">
    <property type="entry name" value="Restrct_endonuc-II-like"/>
</dbReference>
<dbReference type="RefSeq" id="WP_003610344.1">
    <property type="nucleotide sequence ID" value="NZ_ADVE02000001.1"/>
</dbReference>
<dbReference type="EMBL" id="CP023737">
    <property type="protein sequence ID" value="ATQ67162.1"/>
    <property type="molecule type" value="Genomic_DNA"/>
</dbReference>
<dbReference type="SUPFAM" id="SSF52980">
    <property type="entry name" value="Restriction endonuclease-like"/>
    <property type="match status" value="1"/>
</dbReference>
<dbReference type="Proteomes" id="UP000230709">
    <property type="component" value="Chromosome"/>
</dbReference>
<dbReference type="InterPro" id="IPR007569">
    <property type="entry name" value="DUF559"/>
</dbReference>
<evidence type="ECO:0000313" key="3">
    <source>
        <dbReference type="Proteomes" id="UP000230709"/>
    </source>
</evidence>
<organism evidence="2 3">
    <name type="scientific">Methylosinus trichosporium (strain ATCC 35070 / NCIMB 11131 / UNIQEM 75 / OB3b)</name>
    <dbReference type="NCBI Taxonomy" id="595536"/>
    <lineage>
        <taxon>Bacteria</taxon>
        <taxon>Pseudomonadati</taxon>
        <taxon>Pseudomonadota</taxon>
        <taxon>Alphaproteobacteria</taxon>
        <taxon>Hyphomicrobiales</taxon>
        <taxon>Methylocystaceae</taxon>
        <taxon>Methylosinus</taxon>
    </lineage>
</organism>
<sequence>MRGLRLIETRRARELRREATSAEKTIWGRLRNRSLGGFKFVRQEPIGPFIADFVCRDAKLIVVIDGETHSSAEEIAADARRTAFLNAEGYRVIRFTNQYVYKNAEAVAEAVLCALREDSA</sequence>
<dbReference type="Gene3D" id="3.40.960.10">
    <property type="entry name" value="VSR Endonuclease"/>
    <property type="match status" value="1"/>
</dbReference>
<dbReference type="STRING" id="595536.GCA_000178815_04341"/>
<feature type="domain" description="DUF559" evidence="1">
    <location>
        <begin position="9"/>
        <end position="115"/>
    </location>
</feature>
<reference evidence="3" key="1">
    <citation type="submission" date="2017-10" db="EMBL/GenBank/DDBJ databases">
        <title>Completed PacBio SMRT sequence of Methylosinus trichosporium OB3b reveals presence of a third large plasmid.</title>
        <authorList>
            <person name="Charles T.C."/>
            <person name="Lynch M.D.J."/>
            <person name="Heil J.R."/>
            <person name="Cheng J."/>
        </authorList>
    </citation>
    <scope>NUCLEOTIDE SEQUENCE [LARGE SCALE GENOMIC DNA]</scope>
    <source>
        <strain evidence="3">OB3b</strain>
    </source>
</reference>
<keyword evidence="3" id="KW-1185">Reference proteome</keyword>
<proteinExistence type="predicted"/>